<evidence type="ECO:0000256" key="3">
    <source>
        <dbReference type="ARBA" id="ARBA00009695"/>
    </source>
</evidence>
<evidence type="ECO:0000256" key="6">
    <source>
        <dbReference type="HAMAP-Rule" id="MF_01114"/>
    </source>
</evidence>
<reference evidence="10 11" key="1">
    <citation type="journal article" date="2015" name="Genome Announc.">
        <title>Expanding the biotechnology potential of lactobacilli through comparative genomics of 213 strains and associated genera.</title>
        <authorList>
            <person name="Sun Z."/>
            <person name="Harris H.M."/>
            <person name="McCann A."/>
            <person name="Guo C."/>
            <person name="Argimon S."/>
            <person name="Zhang W."/>
            <person name="Yang X."/>
            <person name="Jeffery I.B."/>
            <person name="Cooney J.C."/>
            <person name="Kagawa T.F."/>
            <person name="Liu W."/>
            <person name="Song Y."/>
            <person name="Salvetti E."/>
            <person name="Wrobel A."/>
            <person name="Rasinkangas P."/>
            <person name="Parkhill J."/>
            <person name="Rea M.C."/>
            <person name="O'Sullivan O."/>
            <person name="Ritari J."/>
            <person name="Douillard F.P."/>
            <person name="Paul Ross R."/>
            <person name="Yang R."/>
            <person name="Briner A.E."/>
            <person name="Felis G.E."/>
            <person name="de Vos W.M."/>
            <person name="Barrangou R."/>
            <person name="Klaenhammer T.R."/>
            <person name="Caufield P.W."/>
            <person name="Cui Y."/>
            <person name="Zhang H."/>
            <person name="O'Toole P.W."/>
        </authorList>
    </citation>
    <scope>NUCLEOTIDE SEQUENCE [LARGE SCALE GENOMIC DNA]</scope>
    <source>
        <strain evidence="10 11">DSM 15707</strain>
    </source>
</reference>
<feature type="domain" description="RecX second three-helical" evidence="7">
    <location>
        <begin position="109"/>
        <end position="150"/>
    </location>
</feature>
<accession>A0A0R1RDH5</accession>
<comment type="subcellular location">
    <subcellularLocation>
        <location evidence="2 6">Cytoplasm</location>
    </subcellularLocation>
</comment>
<evidence type="ECO:0000256" key="5">
    <source>
        <dbReference type="ARBA" id="ARBA00022490"/>
    </source>
</evidence>
<keyword evidence="5 6" id="KW-0963">Cytoplasm</keyword>
<dbReference type="GO" id="GO:0005737">
    <property type="term" value="C:cytoplasm"/>
    <property type="evidence" value="ECO:0007669"/>
    <property type="project" value="UniProtKB-SubCell"/>
</dbReference>
<dbReference type="OrthoDB" id="5421057at2"/>
<evidence type="ECO:0000256" key="1">
    <source>
        <dbReference type="ARBA" id="ARBA00003529"/>
    </source>
</evidence>
<dbReference type="GO" id="GO:0006282">
    <property type="term" value="P:regulation of DNA repair"/>
    <property type="evidence" value="ECO:0007669"/>
    <property type="project" value="UniProtKB-UniRule"/>
</dbReference>
<dbReference type="InterPro" id="IPR053924">
    <property type="entry name" value="RecX_HTH_2nd"/>
</dbReference>
<dbReference type="Gene3D" id="1.10.10.10">
    <property type="entry name" value="Winged helix-like DNA-binding domain superfamily/Winged helix DNA-binding domain"/>
    <property type="match status" value="4"/>
</dbReference>
<protein>
    <recommendedName>
        <fullName evidence="4 6">Regulatory protein RecX</fullName>
    </recommendedName>
</protein>
<dbReference type="Pfam" id="PF21982">
    <property type="entry name" value="RecX_HTH1"/>
    <property type="match status" value="1"/>
</dbReference>
<dbReference type="KEGG" id="lol:LACOL_0584"/>
<dbReference type="HAMAP" id="MF_01114">
    <property type="entry name" value="RecX"/>
    <property type="match status" value="1"/>
</dbReference>
<dbReference type="InterPro" id="IPR053926">
    <property type="entry name" value="RecX_HTH_1st"/>
</dbReference>
<dbReference type="Proteomes" id="UP000051697">
    <property type="component" value="Unassembled WGS sequence"/>
</dbReference>
<evidence type="ECO:0000259" key="7">
    <source>
        <dbReference type="Pfam" id="PF02631"/>
    </source>
</evidence>
<proteinExistence type="inferred from homology"/>
<dbReference type="NCBIfam" id="NF010733">
    <property type="entry name" value="PRK14135.1"/>
    <property type="match status" value="1"/>
</dbReference>
<evidence type="ECO:0000259" key="8">
    <source>
        <dbReference type="Pfam" id="PF21981"/>
    </source>
</evidence>
<dbReference type="InterPro" id="IPR036388">
    <property type="entry name" value="WH-like_DNA-bd_sf"/>
</dbReference>
<evidence type="ECO:0000313" key="11">
    <source>
        <dbReference type="Proteomes" id="UP000051697"/>
    </source>
</evidence>
<dbReference type="PANTHER" id="PTHR33602">
    <property type="entry name" value="REGULATORY PROTEIN RECX FAMILY PROTEIN"/>
    <property type="match status" value="1"/>
</dbReference>
<sequence length="265" mass="30936">MVKKITMIEAQKKHAGRYNIYLDGEYEFGVSESVLINFKLMKGMEIDKNMQSDITKSDSVSKAYSKALDYISHQLRAESEVIEKLKKLEVDEATMAEVMAKLYEQNLLNDQKFADSYVRTMAITSDKGPTVIRQNLKAKKIDDNIIENALAEFDNNTLVENATKAAEKSMKHYHRIPEKMRLQKVRVALMTKGFSTDLINQVLNDLVVETDEEDEWYNLTVQAEKVWQRNRKYDNRTRIMKTKQSLFGKGYQMDDVNRWMEENNY</sequence>
<dbReference type="AlphaFoldDB" id="A0A0R1RDH5"/>
<dbReference type="STRING" id="1423778.FC70_GL000716"/>
<comment type="similarity">
    <text evidence="3 6">Belongs to the RecX family.</text>
</comment>
<evidence type="ECO:0000313" key="10">
    <source>
        <dbReference type="EMBL" id="KRL55120.1"/>
    </source>
</evidence>
<name>A0A0R1RDH5_9LACO</name>
<evidence type="ECO:0000256" key="2">
    <source>
        <dbReference type="ARBA" id="ARBA00004496"/>
    </source>
</evidence>
<evidence type="ECO:0000256" key="4">
    <source>
        <dbReference type="ARBA" id="ARBA00018111"/>
    </source>
</evidence>
<organism evidence="10 11">
    <name type="scientific">Paucilactobacillus oligofermentans DSM 15707 = LMG 22743</name>
    <dbReference type="NCBI Taxonomy" id="1423778"/>
    <lineage>
        <taxon>Bacteria</taxon>
        <taxon>Bacillati</taxon>
        <taxon>Bacillota</taxon>
        <taxon>Bacilli</taxon>
        <taxon>Lactobacillales</taxon>
        <taxon>Lactobacillaceae</taxon>
        <taxon>Paucilactobacillus</taxon>
    </lineage>
</organism>
<dbReference type="Pfam" id="PF02631">
    <property type="entry name" value="RecX_HTH2"/>
    <property type="match status" value="1"/>
</dbReference>
<evidence type="ECO:0000259" key="9">
    <source>
        <dbReference type="Pfam" id="PF21982"/>
    </source>
</evidence>
<feature type="domain" description="RecX third three-helical" evidence="8">
    <location>
        <begin position="213"/>
        <end position="260"/>
    </location>
</feature>
<dbReference type="RefSeq" id="WP_112278658.1">
    <property type="nucleotide sequence ID" value="NZ_AZFE01000031.1"/>
</dbReference>
<feature type="domain" description="RecX third three-helical" evidence="8">
    <location>
        <begin position="160"/>
        <end position="203"/>
    </location>
</feature>
<feature type="domain" description="RecX first three-helical" evidence="9">
    <location>
        <begin position="63"/>
        <end position="102"/>
    </location>
</feature>
<dbReference type="InterPro" id="IPR053925">
    <property type="entry name" value="RecX_HTH_3rd"/>
</dbReference>
<keyword evidence="11" id="KW-1185">Reference proteome</keyword>
<dbReference type="PATRIC" id="fig|1423778.4.peg.747"/>
<gene>
    <name evidence="6" type="primary">recX</name>
    <name evidence="10" type="ORF">FC70_GL000716</name>
</gene>
<dbReference type="EMBL" id="AZFE01000031">
    <property type="protein sequence ID" value="KRL55120.1"/>
    <property type="molecule type" value="Genomic_DNA"/>
</dbReference>
<dbReference type="InterPro" id="IPR003783">
    <property type="entry name" value="Regulatory_RecX"/>
</dbReference>
<comment type="caution">
    <text evidence="10">The sequence shown here is derived from an EMBL/GenBank/DDBJ whole genome shotgun (WGS) entry which is preliminary data.</text>
</comment>
<dbReference type="Pfam" id="PF21981">
    <property type="entry name" value="RecX_HTH3"/>
    <property type="match status" value="2"/>
</dbReference>
<comment type="function">
    <text evidence="1 6">Modulates RecA activity.</text>
</comment>
<dbReference type="PANTHER" id="PTHR33602:SF1">
    <property type="entry name" value="REGULATORY PROTEIN RECX FAMILY PROTEIN"/>
    <property type="match status" value="1"/>
</dbReference>